<organism evidence="1 2">
    <name type="scientific">Goodea atripinnis</name>
    <dbReference type="NCBI Taxonomy" id="208336"/>
    <lineage>
        <taxon>Eukaryota</taxon>
        <taxon>Metazoa</taxon>
        <taxon>Chordata</taxon>
        <taxon>Craniata</taxon>
        <taxon>Vertebrata</taxon>
        <taxon>Euteleostomi</taxon>
        <taxon>Actinopterygii</taxon>
        <taxon>Neopterygii</taxon>
        <taxon>Teleostei</taxon>
        <taxon>Neoteleostei</taxon>
        <taxon>Acanthomorphata</taxon>
        <taxon>Ovalentaria</taxon>
        <taxon>Atherinomorphae</taxon>
        <taxon>Cyprinodontiformes</taxon>
        <taxon>Goodeidae</taxon>
        <taxon>Goodea</taxon>
    </lineage>
</organism>
<dbReference type="PANTHER" id="PTHR36960:SF1">
    <property type="entry name" value="SI:DKEY-32E6.3"/>
    <property type="match status" value="1"/>
</dbReference>
<evidence type="ECO:0000313" key="1">
    <source>
        <dbReference type="EMBL" id="MEQ2181205.1"/>
    </source>
</evidence>
<evidence type="ECO:0000313" key="2">
    <source>
        <dbReference type="Proteomes" id="UP001476798"/>
    </source>
</evidence>
<reference evidence="1 2" key="1">
    <citation type="submission" date="2021-06" db="EMBL/GenBank/DDBJ databases">
        <authorList>
            <person name="Palmer J.M."/>
        </authorList>
    </citation>
    <scope>NUCLEOTIDE SEQUENCE [LARGE SCALE GENOMIC DNA]</scope>
    <source>
        <strain evidence="1 2">GA_2019</strain>
        <tissue evidence="1">Muscle</tissue>
    </source>
</reference>
<dbReference type="PANTHER" id="PTHR36960">
    <property type="entry name" value="SI:DKEY-32E6.3"/>
    <property type="match status" value="1"/>
</dbReference>
<proteinExistence type="predicted"/>
<keyword evidence="2" id="KW-1185">Reference proteome</keyword>
<comment type="caution">
    <text evidence="1">The sequence shown here is derived from an EMBL/GenBank/DDBJ whole genome shotgun (WGS) entry which is preliminary data.</text>
</comment>
<dbReference type="Proteomes" id="UP001476798">
    <property type="component" value="Unassembled WGS sequence"/>
</dbReference>
<gene>
    <name evidence="1" type="ORF">GOODEAATRI_008988</name>
</gene>
<feature type="non-terminal residue" evidence="1">
    <location>
        <position position="1"/>
    </location>
</feature>
<accession>A0ABV0PCL4</accession>
<dbReference type="EMBL" id="JAHRIO010070457">
    <property type="protein sequence ID" value="MEQ2181205.1"/>
    <property type="molecule type" value="Genomic_DNA"/>
</dbReference>
<protein>
    <submittedName>
        <fullName evidence="1">Uncharacterized protein</fullName>
    </submittedName>
</protein>
<sequence>TLPATTLSLDAYQASPLLPGDASEDFWMNIWSCSAGLRASRQEDTQLSVKGEDGQLYHWILPSFFQLIRDLAQEGREFAIVFRTFGTDLPRVLRAVSRAVKEGAHPLFPDLPELKVRQDHSKTYANMTSSALPCRTLYSGKKQE</sequence>
<name>A0ABV0PCL4_9TELE</name>